<accession>A0A369C6C5</accession>
<proteinExistence type="inferred from homology"/>
<dbReference type="InterPro" id="IPR003395">
    <property type="entry name" value="RecF/RecN/SMC_N"/>
</dbReference>
<dbReference type="Pfam" id="PF02463">
    <property type="entry name" value="SMC_N"/>
    <property type="match status" value="1"/>
</dbReference>
<dbReference type="FunFam" id="3.40.50.300:FF:000319">
    <property type="entry name" value="DNA repair protein RecN"/>
    <property type="match status" value="1"/>
</dbReference>
<organism evidence="11 12">
    <name type="scientific">Thioalbus denitrificans</name>
    <dbReference type="NCBI Taxonomy" id="547122"/>
    <lineage>
        <taxon>Bacteria</taxon>
        <taxon>Pseudomonadati</taxon>
        <taxon>Pseudomonadota</taxon>
        <taxon>Gammaproteobacteria</taxon>
        <taxon>Chromatiales</taxon>
        <taxon>Ectothiorhodospiraceae</taxon>
        <taxon>Thioalbus</taxon>
    </lineage>
</organism>
<comment type="caution">
    <text evidence="11">The sequence shown here is derived from an EMBL/GenBank/DDBJ whole genome shotgun (WGS) entry which is preliminary data.</text>
</comment>
<keyword evidence="6" id="KW-0067">ATP-binding</keyword>
<keyword evidence="12" id="KW-1185">Reference proteome</keyword>
<dbReference type="NCBIfam" id="TIGR00634">
    <property type="entry name" value="recN"/>
    <property type="match status" value="1"/>
</dbReference>
<evidence type="ECO:0000256" key="6">
    <source>
        <dbReference type="ARBA" id="ARBA00022840"/>
    </source>
</evidence>
<dbReference type="OrthoDB" id="9806954at2"/>
<evidence type="ECO:0000256" key="1">
    <source>
        <dbReference type="ARBA" id="ARBA00003618"/>
    </source>
</evidence>
<dbReference type="EMBL" id="QPJY01000007">
    <property type="protein sequence ID" value="RCX28316.1"/>
    <property type="molecule type" value="Genomic_DNA"/>
</dbReference>
<feature type="domain" description="RecF/RecN/SMC N-terminal" evidence="10">
    <location>
        <begin position="2"/>
        <end position="508"/>
    </location>
</feature>
<keyword evidence="4" id="KW-0547">Nucleotide-binding</keyword>
<dbReference type="RefSeq" id="WP_114280257.1">
    <property type="nucleotide sequence ID" value="NZ_QPJY01000007.1"/>
</dbReference>
<dbReference type="SUPFAM" id="SSF52540">
    <property type="entry name" value="P-loop containing nucleoside triphosphate hydrolases"/>
    <property type="match status" value="2"/>
</dbReference>
<keyword evidence="5 9" id="KW-0227">DNA damage</keyword>
<name>A0A369C6C5_9GAMM</name>
<evidence type="ECO:0000259" key="10">
    <source>
        <dbReference type="Pfam" id="PF02463"/>
    </source>
</evidence>
<keyword evidence="7 9" id="KW-0234">DNA repair</keyword>
<evidence type="ECO:0000256" key="4">
    <source>
        <dbReference type="ARBA" id="ARBA00022741"/>
    </source>
</evidence>
<protein>
    <recommendedName>
        <fullName evidence="3 9">DNA repair protein RecN</fullName>
    </recommendedName>
    <alternativeName>
        <fullName evidence="8 9">Recombination protein N</fullName>
    </alternativeName>
</protein>
<dbReference type="FunFam" id="3.40.50.300:FF:000356">
    <property type="entry name" value="DNA repair protein RecN"/>
    <property type="match status" value="1"/>
</dbReference>
<evidence type="ECO:0000313" key="12">
    <source>
        <dbReference type="Proteomes" id="UP000252707"/>
    </source>
</evidence>
<dbReference type="PANTHER" id="PTHR11059:SF0">
    <property type="entry name" value="DNA REPAIR PROTEIN RECN"/>
    <property type="match status" value="1"/>
</dbReference>
<dbReference type="PANTHER" id="PTHR11059">
    <property type="entry name" value="DNA REPAIR PROTEIN RECN"/>
    <property type="match status" value="1"/>
</dbReference>
<dbReference type="InterPro" id="IPR027417">
    <property type="entry name" value="P-loop_NTPase"/>
</dbReference>
<dbReference type="GO" id="GO:0006310">
    <property type="term" value="P:DNA recombination"/>
    <property type="evidence" value="ECO:0007669"/>
    <property type="project" value="InterPro"/>
</dbReference>
<dbReference type="GO" id="GO:0005524">
    <property type="term" value="F:ATP binding"/>
    <property type="evidence" value="ECO:0007669"/>
    <property type="project" value="UniProtKB-KW"/>
</dbReference>
<evidence type="ECO:0000256" key="7">
    <source>
        <dbReference type="ARBA" id="ARBA00023204"/>
    </source>
</evidence>
<evidence type="ECO:0000256" key="9">
    <source>
        <dbReference type="PIRNR" id="PIRNR003128"/>
    </source>
</evidence>
<dbReference type="GO" id="GO:0006281">
    <property type="term" value="P:DNA repair"/>
    <property type="evidence" value="ECO:0007669"/>
    <property type="project" value="UniProtKB-KW"/>
</dbReference>
<dbReference type="AlphaFoldDB" id="A0A369C6C5"/>
<evidence type="ECO:0000256" key="3">
    <source>
        <dbReference type="ARBA" id="ARBA00021315"/>
    </source>
</evidence>
<sequence>MLTHLHISDFAIVDRLDLDFEAGMTVLTGETGAGKSILIDALGLALGDRADTGVIREGCARAEVVAAFDLGDAPAARAWLAEQELDEEGECVLRRTLSAEGRSKGYINGRPAPMQSLRELGELLIDIHGQHEHQSLLRPEVQTALLDGYGDLQAPARSVAATAREWRAAREELERLSTAAAERDARRELLAYQLQELEALDLQPGEVEALEEEHRRLANGGRLIEEGGRTLALLQEDDETSAAALLGAARRGLEELQALDPELAPVTELAENAEVQLKEAALELRRYLDRLELDPERLQWVEARIEALHDLSRKHRVHPTGLTGLAGELAEELAGLEGADQRRAELAARVETLAARYREEAGALSAGRARAAAALGEEITGRIRRLSMPDGRFEVALEPRAGTDPAPGGDERVAFRVAANPGQAPRPLARVASGGELSRISLAIQVATVQAGTVPTLIFDEVDVGIGGGVAEVVGHSLRSLGGTRQVLTVTHLPQVAAQGHHHLQVGKQKVDGANRTRVRPLSPDQRVDEIGRMLGGLEITDNTLAHAREMLELAAVGS</sequence>
<evidence type="ECO:0000256" key="5">
    <source>
        <dbReference type="ARBA" id="ARBA00022763"/>
    </source>
</evidence>
<gene>
    <name evidence="11" type="ORF">DFQ59_10760</name>
</gene>
<dbReference type="GO" id="GO:0043590">
    <property type="term" value="C:bacterial nucleoid"/>
    <property type="evidence" value="ECO:0007669"/>
    <property type="project" value="TreeGrafter"/>
</dbReference>
<dbReference type="Gene3D" id="3.40.50.300">
    <property type="entry name" value="P-loop containing nucleotide triphosphate hydrolases"/>
    <property type="match status" value="2"/>
</dbReference>
<evidence type="ECO:0000256" key="8">
    <source>
        <dbReference type="ARBA" id="ARBA00033408"/>
    </source>
</evidence>
<evidence type="ECO:0000256" key="2">
    <source>
        <dbReference type="ARBA" id="ARBA00009441"/>
    </source>
</evidence>
<dbReference type="GO" id="GO:0009432">
    <property type="term" value="P:SOS response"/>
    <property type="evidence" value="ECO:0007669"/>
    <property type="project" value="TreeGrafter"/>
</dbReference>
<comment type="function">
    <text evidence="1 9">May be involved in recombinational repair of damaged DNA.</text>
</comment>
<dbReference type="PIRSF" id="PIRSF003128">
    <property type="entry name" value="RecN"/>
    <property type="match status" value="1"/>
</dbReference>
<dbReference type="InterPro" id="IPR004604">
    <property type="entry name" value="DNA_recomb/repair_RecN"/>
</dbReference>
<reference evidence="11 12" key="1">
    <citation type="submission" date="2018-07" db="EMBL/GenBank/DDBJ databases">
        <title>Genomic Encyclopedia of Type Strains, Phase IV (KMG-IV): sequencing the most valuable type-strain genomes for metagenomic binning, comparative biology and taxonomic classification.</title>
        <authorList>
            <person name="Goeker M."/>
        </authorList>
    </citation>
    <scope>NUCLEOTIDE SEQUENCE [LARGE SCALE GENOMIC DNA]</scope>
    <source>
        <strain evidence="11 12">DSM 26407</strain>
    </source>
</reference>
<dbReference type="Proteomes" id="UP000252707">
    <property type="component" value="Unassembled WGS sequence"/>
</dbReference>
<dbReference type="CDD" id="cd03241">
    <property type="entry name" value="ABC_RecN"/>
    <property type="match status" value="2"/>
</dbReference>
<comment type="similarity">
    <text evidence="2 9">Belongs to the RecN family.</text>
</comment>
<dbReference type="NCBIfam" id="NF008121">
    <property type="entry name" value="PRK10869.1"/>
    <property type="match status" value="1"/>
</dbReference>
<evidence type="ECO:0000313" key="11">
    <source>
        <dbReference type="EMBL" id="RCX28316.1"/>
    </source>
</evidence>